<protein>
    <recommendedName>
        <fullName evidence="3">Tc1-like transposase DDE domain-containing protein</fullName>
    </recommendedName>
</protein>
<dbReference type="OrthoDB" id="2142724at2759"/>
<comment type="caution">
    <text evidence="1">The sequence shown here is derived from an EMBL/GenBank/DDBJ whole genome shotgun (WGS) entry which is preliminary data.</text>
</comment>
<keyword evidence="2" id="KW-1185">Reference proteome</keyword>
<organism evidence="1 2">
    <name type="scientific">Cronartium quercuum f. sp. fusiforme G11</name>
    <dbReference type="NCBI Taxonomy" id="708437"/>
    <lineage>
        <taxon>Eukaryota</taxon>
        <taxon>Fungi</taxon>
        <taxon>Dikarya</taxon>
        <taxon>Basidiomycota</taxon>
        <taxon>Pucciniomycotina</taxon>
        <taxon>Pucciniomycetes</taxon>
        <taxon>Pucciniales</taxon>
        <taxon>Coleosporiaceae</taxon>
        <taxon>Cronartium</taxon>
    </lineage>
</organism>
<accession>A0A9P6T4W7</accession>
<evidence type="ECO:0008006" key="3">
    <source>
        <dbReference type="Google" id="ProtNLM"/>
    </source>
</evidence>
<evidence type="ECO:0000313" key="1">
    <source>
        <dbReference type="EMBL" id="KAG0139147.1"/>
    </source>
</evidence>
<dbReference type="PANTHER" id="PTHR46564">
    <property type="entry name" value="TRANSPOSASE"/>
    <property type="match status" value="1"/>
</dbReference>
<evidence type="ECO:0000313" key="2">
    <source>
        <dbReference type="Proteomes" id="UP000886653"/>
    </source>
</evidence>
<sequence>MDYLLLHVKKEVIFLPRMNPYLLSSLVLIIENAYIHHGGRINELCEEQGIKLIYLPP</sequence>
<dbReference type="Proteomes" id="UP000886653">
    <property type="component" value="Unassembled WGS sequence"/>
</dbReference>
<dbReference type="PANTHER" id="PTHR46564:SF1">
    <property type="entry name" value="TRANSPOSASE"/>
    <property type="match status" value="1"/>
</dbReference>
<reference evidence="1" key="1">
    <citation type="submission" date="2013-11" db="EMBL/GenBank/DDBJ databases">
        <title>Genome sequence of the fusiform rust pathogen reveals effectors for host alternation and coevolution with pine.</title>
        <authorList>
            <consortium name="DOE Joint Genome Institute"/>
            <person name="Smith K."/>
            <person name="Pendleton A."/>
            <person name="Kubisiak T."/>
            <person name="Anderson C."/>
            <person name="Salamov A."/>
            <person name="Aerts A."/>
            <person name="Riley R."/>
            <person name="Clum A."/>
            <person name="Lindquist E."/>
            <person name="Ence D."/>
            <person name="Campbell M."/>
            <person name="Kronenberg Z."/>
            <person name="Feau N."/>
            <person name="Dhillon B."/>
            <person name="Hamelin R."/>
            <person name="Burleigh J."/>
            <person name="Smith J."/>
            <person name="Yandell M."/>
            <person name="Nelson C."/>
            <person name="Grigoriev I."/>
            <person name="Davis J."/>
        </authorList>
    </citation>
    <scope>NUCLEOTIDE SEQUENCE</scope>
    <source>
        <strain evidence="1">G11</strain>
    </source>
</reference>
<name>A0A9P6T4W7_9BASI</name>
<dbReference type="EMBL" id="MU167753">
    <property type="protein sequence ID" value="KAG0139147.1"/>
    <property type="molecule type" value="Genomic_DNA"/>
</dbReference>
<dbReference type="AlphaFoldDB" id="A0A9P6T4W7"/>
<proteinExistence type="predicted"/>
<gene>
    <name evidence="1" type="ORF">CROQUDRAFT_702652</name>
</gene>